<comment type="caution">
    <text evidence="1">The sequence shown here is derived from an EMBL/GenBank/DDBJ whole genome shotgun (WGS) entry which is preliminary data.</text>
</comment>
<dbReference type="STRING" id="1844972.A7K91_25805"/>
<gene>
    <name evidence="1" type="ORF">A7K91_25805</name>
</gene>
<evidence type="ECO:0000313" key="2">
    <source>
        <dbReference type="Proteomes" id="UP000092024"/>
    </source>
</evidence>
<sequence>MIYSDAQIKHPGFMRIIKDMLRSETYTLADMFNSFYKGFKLAYCQRFIEQLDHYHFMESLEEIHLPVVFIHGVYDYQVHGSLVKQFYEKLRAPSKKMIWASKSGHAFHPDDTALNEQYLIQQLSYMEEPS</sequence>
<reference evidence="1 2" key="1">
    <citation type="submission" date="2016-05" db="EMBL/GenBank/DDBJ databases">
        <title>Paenibacillus oryzae. sp. nov., isolated from the rice root.</title>
        <authorList>
            <person name="Zhang J."/>
            <person name="Zhang X."/>
        </authorList>
    </citation>
    <scope>NUCLEOTIDE SEQUENCE [LARGE SCALE GENOMIC DNA]</scope>
    <source>
        <strain evidence="1 2">1DrF-4</strain>
    </source>
</reference>
<accession>A0A1A5YTE2</accession>
<protein>
    <recommendedName>
        <fullName evidence="3">Peptidase S9 prolyl oligopeptidase catalytic domain-containing protein</fullName>
    </recommendedName>
</protein>
<keyword evidence="2" id="KW-1185">Reference proteome</keyword>
<evidence type="ECO:0008006" key="3">
    <source>
        <dbReference type="Google" id="ProtNLM"/>
    </source>
</evidence>
<dbReference type="AlphaFoldDB" id="A0A1A5YTE2"/>
<dbReference type="EMBL" id="LYPA01000024">
    <property type="protein sequence ID" value="OBR68901.1"/>
    <property type="molecule type" value="Genomic_DNA"/>
</dbReference>
<dbReference type="InterPro" id="IPR029058">
    <property type="entry name" value="AB_hydrolase_fold"/>
</dbReference>
<dbReference type="Gene3D" id="3.40.50.1820">
    <property type="entry name" value="alpha/beta hydrolase"/>
    <property type="match status" value="1"/>
</dbReference>
<proteinExistence type="predicted"/>
<evidence type="ECO:0000313" key="1">
    <source>
        <dbReference type="EMBL" id="OBR68901.1"/>
    </source>
</evidence>
<dbReference type="Proteomes" id="UP000092024">
    <property type="component" value="Unassembled WGS sequence"/>
</dbReference>
<name>A0A1A5YTE2_9BACL</name>
<organism evidence="1 2">
    <name type="scientific">Paenibacillus oryzae</name>
    <dbReference type="NCBI Taxonomy" id="1844972"/>
    <lineage>
        <taxon>Bacteria</taxon>
        <taxon>Bacillati</taxon>
        <taxon>Bacillota</taxon>
        <taxon>Bacilli</taxon>
        <taxon>Bacillales</taxon>
        <taxon>Paenibacillaceae</taxon>
        <taxon>Paenibacillus</taxon>
    </lineage>
</organism>
<dbReference type="SUPFAM" id="SSF53474">
    <property type="entry name" value="alpha/beta-Hydrolases"/>
    <property type="match status" value="1"/>
</dbReference>